<geneLocation type="plasmid" evidence="1 2">
    <name>pRetIE4771d</name>
</geneLocation>
<dbReference type="HOGENOM" id="CLU_2702225_0_0_5"/>
<dbReference type="EMBL" id="CP006990">
    <property type="protein sequence ID" value="AIC30983.1"/>
    <property type="molecule type" value="Genomic_DNA"/>
</dbReference>
<keyword evidence="1" id="KW-0614">Plasmid</keyword>
<evidence type="ECO:0000313" key="1">
    <source>
        <dbReference type="EMBL" id="AIC30983.1"/>
    </source>
</evidence>
<gene>
    <name evidence="1" type="ORF">IE4771_PD00428</name>
</gene>
<organism evidence="1 2">
    <name type="scientific">Rhizobium etli bv. mimosae str. IE4771</name>
    <dbReference type="NCBI Taxonomy" id="1432050"/>
    <lineage>
        <taxon>Bacteria</taxon>
        <taxon>Pseudomonadati</taxon>
        <taxon>Pseudomonadota</taxon>
        <taxon>Alphaproteobacteria</taxon>
        <taxon>Hyphomicrobiales</taxon>
        <taxon>Rhizobiaceae</taxon>
        <taxon>Rhizobium/Agrobacterium group</taxon>
        <taxon>Rhizobium</taxon>
    </lineage>
</organism>
<dbReference type="KEGG" id="rei:IE4771_PD00428"/>
<reference evidence="1 2" key="1">
    <citation type="submission" date="2013-12" db="EMBL/GenBank/DDBJ databases">
        <title>Complete genome sequence of Rhizobium etli bv. mimosae IE4771.</title>
        <authorList>
            <person name="Bustos P."/>
            <person name="Santamaria R.I."/>
            <person name="Lozano L."/>
            <person name="Ormeno-Orrillo E."/>
            <person name="Rogel M.A."/>
            <person name="Romero D."/>
            <person name="Cevallos M.A."/>
            <person name="Martinez-Romero E."/>
            <person name="Gonzalez V."/>
        </authorList>
    </citation>
    <scope>NUCLEOTIDE SEQUENCE [LARGE SCALE GENOMIC DNA]</scope>
    <source>
        <strain evidence="1 2">IE4771</strain>
        <plasmid evidence="2">Plasmid pRetIE4771d</plasmid>
    </source>
</reference>
<name>A0A060I7N8_RHIET</name>
<dbReference type="AlphaFoldDB" id="A0A060I7N8"/>
<proteinExistence type="predicted"/>
<accession>A0A060I7N8</accession>
<protein>
    <submittedName>
        <fullName evidence="1">Uncharacterized protein</fullName>
    </submittedName>
</protein>
<evidence type="ECO:0000313" key="2">
    <source>
        <dbReference type="Proteomes" id="UP000027180"/>
    </source>
</evidence>
<sequence length="73" mass="7604">MIRRHGCRLPDHSQNTLMLSALRAEISGSAAPKDFSNLAAVDGLAFGKAGVGAADRRHWSAGKICGPTSARDG</sequence>
<dbReference type="Proteomes" id="UP000027180">
    <property type="component" value="Plasmid pRetIE4771d"/>
</dbReference>